<evidence type="ECO:0000259" key="3">
    <source>
        <dbReference type="PROSITE" id="PS50249"/>
    </source>
</evidence>
<dbReference type="CDD" id="cd08060">
    <property type="entry name" value="MPN_UPF0172"/>
    <property type="match status" value="1"/>
</dbReference>
<evidence type="ECO:0000256" key="1">
    <source>
        <dbReference type="ARBA" id="ARBA00007461"/>
    </source>
</evidence>
<protein>
    <submittedName>
        <fullName evidence="4">ER membrane protein complex subunit 9</fullName>
    </submittedName>
</protein>
<organism evidence="4 5">
    <name type="scientific">Huso huso</name>
    <name type="common">Beluga</name>
    <name type="synonym">Acipenser huso</name>
    <dbReference type="NCBI Taxonomy" id="61971"/>
    <lineage>
        <taxon>Eukaryota</taxon>
        <taxon>Metazoa</taxon>
        <taxon>Chordata</taxon>
        <taxon>Craniata</taxon>
        <taxon>Vertebrata</taxon>
        <taxon>Euteleostomi</taxon>
        <taxon>Actinopterygii</taxon>
        <taxon>Chondrostei</taxon>
        <taxon>Acipenseriformes</taxon>
        <taxon>Acipenseridae</taxon>
        <taxon>Huso</taxon>
    </lineage>
</organism>
<sequence>MSCEVEFSALAFVKLLLHASRFPHCAVNGVLLSECSEGGAGAPEGGCVCVSDCVPLFHSHLSLSAMTEVALQQIDIWCARKQQRIVGYYHANASLTDNSPNTVVLKIGDKIAEQFGNAVLVMVENSKVSLDYGTPPVILYVKKDSKWILKDKNLVMWKQWEDTKRVADALSSAKAYNQLIDFDCHLDDIRQDWTNHDINAKIAELCSPANGNL</sequence>
<gene>
    <name evidence="4" type="ORF">HHUSO_G34505</name>
</gene>
<name>A0ABR0Y5Y8_HUSHU</name>
<dbReference type="EMBL" id="JAHFZB010000047">
    <property type="protein sequence ID" value="KAK6467818.1"/>
    <property type="molecule type" value="Genomic_DNA"/>
</dbReference>
<comment type="subunit">
    <text evidence="2">Component of the ER membrane protein complex (EMC). EMC8 and EMC9 are mutually exclusive subunits of the EMC complex.</text>
</comment>
<dbReference type="PANTHER" id="PTHR12941:SF12">
    <property type="entry name" value="ER MEMBRANE PROTEIN COMPLEX SUBUNIT 9"/>
    <property type="match status" value="1"/>
</dbReference>
<feature type="domain" description="MPN" evidence="3">
    <location>
        <begin position="5"/>
        <end position="146"/>
    </location>
</feature>
<dbReference type="PROSITE" id="PS50249">
    <property type="entry name" value="MPN"/>
    <property type="match status" value="1"/>
</dbReference>
<evidence type="ECO:0000256" key="2">
    <source>
        <dbReference type="ARBA" id="ARBA00046436"/>
    </source>
</evidence>
<dbReference type="InterPro" id="IPR037518">
    <property type="entry name" value="MPN"/>
</dbReference>
<dbReference type="InterPro" id="IPR005366">
    <property type="entry name" value="EMC8/9"/>
</dbReference>
<accession>A0ABR0Y5Y8</accession>
<evidence type="ECO:0000313" key="4">
    <source>
        <dbReference type="EMBL" id="KAK6467818.1"/>
    </source>
</evidence>
<comment type="caution">
    <text evidence="4">The sequence shown here is derived from an EMBL/GenBank/DDBJ whole genome shotgun (WGS) entry which is preliminary data.</text>
</comment>
<dbReference type="PANTHER" id="PTHR12941">
    <property type="entry name" value="ER MEMBRANE PROTEIN COMPLEX"/>
    <property type="match status" value="1"/>
</dbReference>
<dbReference type="Pfam" id="PF03665">
    <property type="entry name" value="UPF0172"/>
    <property type="match status" value="1"/>
</dbReference>
<evidence type="ECO:0000313" key="5">
    <source>
        <dbReference type="Proteomes" id="UP001369086"/>
    </source>
</evidence>
<dbReference type="Proteomes" id="UP001369086">
    <property type="component" value="Unassembled WGS sequence"/>
</dbReference>
<keyword evidence="5" id="KW-1185">Reference proteome</keyword>
<comment type="similarity">
    <text evidence="1">Belongs to the EMC8/EMC9 family.</text>
</comment>
<proteinExistence type="inferred from homology"/>
<reference evidence="4 5" key="1">
    <citation type="submission" date="2021-05" db="EMBL/GenBank/DDBJ databases">
        <authorList>
            <person name="Zahm M."/>
            <person name="Klopp C."/>
            <person name="Cabau C."/>
            <person name="Kuhl H."/>
            <person name="Suciu R."/>
            <person name="Ciorpac M."/>
            <person name="Holostenco D."/>
            <person name="Gessner J."/>
            <person name="Wuertz S."/>
            <person name="Hohne C."/>
            <person name="Stock M."/>
            <person name="Gislard M."/>
            <person name="Lluch J."/>
            <person name="Milhes M."/>
            <person name="Lampietro C."/>
            <person name="Lopez Roques C."/>
            <person name="Donnadieu C."/>
            <person name="Du K."/>
            <person name="Schartl M."/>
            <person name="Guiguen Y."/>
        </authorList>
    </citation>
    <scope>NUCLEOTIDE SEQUENCE [LARGE SCALE GENOMIC DNA]</scope>
    <source>
        <strain evidence="4">Hh-F2</strain>
        <tissue evidence="4">Blood</tissue>
    </source>
</reference>